<dbReference type="Proteomes" id="UP000887574">
    <property type="component" value="Unplaced"/>
</dbReference>
<organism evidence="1 2">
    <name type="scientific">Ditylenchus dipsaci</name>
    <dbReference type="NCBI Taxonomy" id="166011"/>
    <lineage>
        <taxon>Eukaryota</taxon>
        <taxon>Metazoa</taxon>
        <taxon>Ecdysozoa</taxon>
        <taxon>Nematoda</taxon>
        <taxon>Chromadorea</taxon>
        <taxon>Rhabditida</taxon>
        <taxon>Tylenchina</taxon>
        <taxon>Tylenchomorpha</taxon>
        <taxon>Sphaerularioidea</taxon>
        <taxon>Anguinidae</taxon>
        <taxon>Anguininae</taxon>
        <taxon>Ditylenchus</taxon>
    </lineage>
</organism>
<keyword evidence="1" id="KW-1185">Reference proteome</keyword>
<dbReference type="AlphaFoldDB" id="A0A915EQC3"/>
<accession>A0A915EQC3</accession>
<proteinExistence type="predicted"/>
<evidence type="ECO:0000313" key="1">
    <source>
        <dbReference type="Proteomes" id="UP000887574"/>
    </source>
</evidence>
<reference evidence="2" key="1">
    <citation type="submission" date="2022-11" db="UniProtKB">
        <authorList>
            <consortium name="WormBaseParasite"/>
        </authorList>
    </citation>
    <scope>IDENTIFICATION</scope>
</reference>
<dbReference type="InterPro" id="IPR006150">
    <property type="entry name" value="Cys_repeat_1"/>
</dbReference>
<dbReference type="SMART" id="SM00289">
    <property type="entry name" value="WR1"/>
    <property type="match status" value="4"/>
</dbReference>
<protein>
    <submittedName>
        <fullName evidence="2">EB domain-containing protein</fullName>
    </submittedName>
</protein>
<sequence length="408" mass="43280">MCAASLAQPVCAAGYECIQGVGCCILPQCSAGVPAIARCSMAVPFAGALLSSPCSSAGNICLKGLCCPPPTCSYTGQVPMSICGSGNSCPAGYFCDGHGCCPEPLPVCPNGGRAIQTCQRGVDCPAGYGCTAMGGCCQLRLDTSCPFNQYPVCQCSSNFACPNGALCNAGGTCCAPTPAASFYVPGSRCKRSSDCQGHTSQSAECLQNTCVCTNGGYSNGASCVPANPLLLTMARGGCDQYGQPCRYLLSQSRRKPLFSPIGNSTYTEPLWYNVAAERSCVEDSASFVEQDNMLEYDPDNTCLPNEKCIDNRCKMRLWPGEYGCSTDQQCAARCPNTYCEARTGDESKNNSPQCQCRDAFLLYGRCFERCPTGFHESGGHCRHDDEVAFWADTDAQTYLQKLLNEGQC</sequence>
<evidence type="ECO:0000313" key="2">
    <source>
        <dbReference type="WBParaSite" id="jg9284"/>
    </source>
</evidence>
<name>A0A915EQC3_9BILA</name>
<dbReference type="WBParaSite" id="jg9284">
    <property type="protein sequence ID" value="jg9284"/>
    <property type="gene ID" value="jg9284"/>
</dbReference>